<sequence>MRVMILGAAGQIGKMVTDDLLAQTNYDLILYGRNVTTRLADRAGERVTLVDGMFEEVDKIKEKLTDVEAVFLSFVAGDQLMKSLVQVLEDAGVKRFIATNIPDIYQEMTGKFTQWYHENTGLVWDSKYRKAADIVEASKLDYIILRITWLYNQEGNTRVHITKKGEPFVEAQVTRQAVAQTVIDLLTGKFNYHRESLGLGEPDTEYSKPSFF</sequence>
<dbReference type="PANTHER" id="PTHR15020:SF50">
    <property type="entry name" value="UPF0659 PROTEIN YMR090W"/>
    <property type="match status" value="1"/>
</dbReference>
<feature type="domain" description="NAD(P)-binding" evidence="1">
    <location>
        <begin position="7"/>
        <end position="187"/>
    </location>
</feature>
<dbReference type="RefSeq" id="WP_044010289.1">
    <property type="nucleotide sequence ID" value="NZ_AWTT01000009.1"/>
</dbReference>
<dbReference type="PANTHER" id="PTHR15020">
    <property type="entry name" value="FLAVIN REDUCTASE-RELATED"/>
    <property type="match status" value="1"/>
</dbReference>
<protein>
    <submittedName>
        <fullName evidence="2">Oxidoreductase</fullName>
    </submittedName>
</protein>
<proteinExistence type="predicted"/>
<dbReference type="OrthoDB" id="9803892at2"/>
<dbReference type="InterPro" id="IPR016040">
    <property type="entry name" value="NAD(P)-bd_dom"/>
</dbReference>
<keyword evidence="3" id="KW-1185">Reference proteome</keyword>
<dbReference type="Proteomes" id="UP000032279">
    <property type="component" value="Unassembled WGS sequence"/>
</dbReference>
<reference evidence="2 3" key="1">
    <citation type="submission" date="2013-08" db="EMBL/GenBank/DDBJ databases">
        <title>Lactobacillus wasatchii sp. WDC04, a late gas producing bacteria isolated from aged chedder cheese.</title>
        <authorList>
            <person name="Oberg C.J."/>
            <person name="Culumber M."/>
            <person name="McMahon D.J."/>
            <person name="Broadbent J.R."/>
            <person name="Oberg T.S."/>
            <person name="Ortaki F."/>
        </authorList>
    </citation>
    <scope>NUCLEOTIDE SEQUENCE [LARGE SCALE GENOMIC DNA]</scope>
    <source>
        <strain evidence="2 3">WDC04</strain>
    </source>
</reference>
<dbReference type="STRING" id="1335616.WDC_0578"/>
<dbReference type="AlphaFoldDB" id="A0A0D1A7Z2"/>
<evidence type="ECO:0000313" key="2">
    <source>
        <dbReference type="EMBL" id="KIS03837.1"/>
    </source>
</evidence>
<evidence type="ECO:0000313" key="3">
    <source>
        <dbReference type="Proteomes" id="UP000032279"/>
    </source>
</evidence>
<dbReference type="EMBL" id="AWTT01000009">
    <property type="protein sequence ID" value="KIS03837.1"/>
    <property type="molecule type" value="Genomic_DNA"/>
</dbReference>
<comment type="caution">
    <text evidence="2">The sequence shown here is derived from an EMBL/GenBank/DDBJ whole genome shotgun (WGS) entry which is preliminary data.</text>
</comment>
<dbReference type="SUPFAM" id="SSF51735">
    <property type="entry name" value="NAD(P)-binding Rossmann-fold domains"/>
    <property type="match status" value="1"/>
</dbReference>
<organism evidence="2 3">
    <name type="scientific">Paucilactobacillus wasatchensis</name>
    <dbReference type="NCBI Taxonomy" id="1335616"/>
    <lineage>
        <taxon>Bacteria</taxon>
        <taxon>Bacillati</taxon>
        <taxon>Bacillota</taxon>
        <taxon>Bacilli</taxon>
        <taxon>Lactobacillales</taxon>
        <taxon>Lactobacillaceae</taxon>
        <taxon>Paucilactobacillus</taxon>
    </lineage>
</organism>
<dbReference type="InterPro" id="IPR036291">
    <property type="entry name" value="NAD(P)-bd_dom_sf"/>
</dbReference>
<evidence type="ECO:0000259" key="1">
    <source>
        <dbReference type="Pfam" id="PF13460"/>
    </source>
</evidence>
<accession>A0A0D1A7Z2</accession>
<name>A0A0D1A7Z2_9LACO</name>
<gene>
    <name evidence="2" type="ORF">WDC_0578</name>
</gene>
<dbReference type="PATRIC" id="fig|1335616.4.peg.579"/>
<dbReference type="Pfam" id="PF13460">
    <property type="entry name" value="NAD_binding_10"/>
    <property type="match status" value="1"/>
</dbReference>
<dbReference type="Gene3D" id="3.40.50.720">
    <property type="entry name" value="NAD(P)-binding Rossmann-like Domain"/>
    <property type="match status" value="1"/>
</dbReference>